<organism evidence="5 6">
    <name type="scientific">Chroogloeocystis siderophila 5.2 s.c.1</name>
    <dbReference type="NCBI Taxonomy" id="247279"/>
    <lineage>
        <taxon>Bacteria</taxon>
        <taxon>Bacillati</taxon>
        <taxon>Cyanobacteriota</taxon>
        <taxon>Cyanophyceae</taxon>
        <taxon>Oscillatoriophycideae</taxon>
        <taxon>Chroococcales</taxon>
        <taxon>Chroococcaceae</taxon>
        <taxon>Chroogloeocystis</taxon>
    </lineage>
</organism>
<sequence length="532" mass="58797">MFNIALGVITVEPERKITQELEQHLKVFSDLGSLETQTIPIFDAATQTSADFLEVPICVLGFLNQSSFQFRSAVGLSRLGLRSKIAQERQLSRQEAFVAHVVENHKILAIDDTLNFDPVFANSVLVQQYGIRAYLGAPLVNLSGQCLGAIAVMDLKPRNFTLRDMKFLELMACWSMSELERHQLLKGINPATPYLAISPEQANTADTVPTNSYVNSQPTATLTNTDDQITHTLSTEQENGEYLSTNQVKLELLSQLTQELRTPLTSVLGMASVVSREIYGPLTTKQKEYLEIIENSGRHLLTLVNEISELGTLDSNFAALNLTSVEIEMLCQQVISALSETARRREQQIDLSLEPGRSRIWILDKDKIKQLLYQLVFYITQVAATGSIIHIHVSHKSDGLHFAIWASHPWLEQGLTQAEPTICQILPFCAEQGAAVDSIQVQSSNGDRLSVLTNAGCTTNLTEAEAAQSNSIVQKHNPLEGIYHSSNSLRLLLSCDLAKLHGGKINLQGTPESGYRYVVVLPELTASTKKTI</sequence>
<dbReference type="PROSITE" id="PS50109">
    <property type="entry name" value="HIS_KIN"/>
    <property type="match status" value="1"/>
</dbReference>
<dbReference type="Proteomes" id="UP000185984">
    <property type="component" value="Unassembled WGS sequence"/>
</dbReference>
<accession>A0A1U7HPE0</accession>
<dbReference type="PANTHER" id="PTHR43102">
    <property type="entry name" value="SLR1143 PROTEIN"/>
    <property type="match status" value="1"/>
</dbReference>
<dbReference type="SMART" id="SM00388">
    <property type="entry name" value="HisKA"/>
    <property type="match status" value="1"/>
</dbReference>
<dbReference type="Pfam" id="PF00512">
    <property type="entry name" value="HisKA"/>
    <property type="match status" value="1"/>
</dbReference>
<evidence type="ECO:0000256" key="3">
    <source>
        <dbReference type="ARBA" id="ARBA00022777"/>
    </source>
</evidence>
<name>A0A1U7HPE0_9CHRO</name>
<evidence type="ECO:0000313" key="5">
    <source>
        <dbReference type="EMBL" id="OKH25418.1"/>
    </source>
</evidence>
<dbReference type="InterPro" id="IPR029016">
    <property type="entry name" value="GAF-like_dom_sf"/>
</dbReference>
<dbReference type="Gene3D" id="3.30.565.10">
    <property type="entry name" value="Histidine kinase-like ATPase, C-terminal domain"/>
    <property type="match status" value="1"/>
</dbReference>
<evidence type="ECO:0000313" key="6">
    <source>
        <dbReference type="Proteomes" id="UP000185984"/>
    </source>
</evidence>
<evidence type="ECO:0000256" key="1">
    <source>
        <dbReference type="ARBA" id="ARBA00000085"/>
    </source>
</evidence>
<comment type="catalytic activity">
    <reaction evidence="1">
        <text>ATP + protein L-histidine = ADP + protein N-phospho-L-histidine.</text>
        <dbReference type="EC" id="2.7.13.3"/>
    </reaction>
</comment>
<dbReference type="Pfam" id="PF01590">
    <property type="entry name" value="GAF"/>
    <property type="match status" value="1"/>
</dbReference>
<dbReference type="STRING" id="247279.NIES1031_13675"/>
<gene>
    <name evidence="5" type="ORF">NIES1031_13675</name>
</gene>
<evidence type="ECO:0000256" key="2">
    <source>
        <dbReference type="ARBA" id="ARBA00012438"/>
    </source>
</evidence>
<dbReference type="EC" id="2.7.13.3" evidence="2"/>
<dbReference type="InterPro" id="IPR005467">
    <property type="entry name" value="His_kinase_dom"/>
</dbReference>
<dbReference type="InterPro" id="IPR003661">
    <property type="entry name" value="HisK_dim/P_dom"/>
</dbReference>
<dbReference type="GO" id="GO:0000155">
    <property type="term" value="F:phosphorelay sensor kinase activity"/>
    <property type="evidence" value="ECO:0007669"/>
    <property type="project" value="InterPro"/>
</dbReference>
<dbReference type="EMBL" id="MRCC01000010">
    <property type="protein sequence ID" value="OKH25418.1"/>
    <property type="molecule type" value="Genomic_DNA"/>
</dbReference>
<dbReference type="SMART" id="SM00065">
    <property type="entry name" value="GAF"/>
    <property type="match status" value="1"/>
</dbReference>
<dbReference type="InterPro" id="IPR036097">
    <property type="entry name" value="HisK_dim/P_sf"/>
</dbReference>
<keyword evidence="6" id="KW-1185">Reference proteome</keyword>
<dbReference type="CDD" id="cd00082">
    <property type="entry name" value="HisKA"/>
    <property type="match status" value="1"/>
</dbReference>
<proteinExistence type="predicted"/>
<dbReference type="SUPFAM" id="SSF47384">
    <property type="entry name" value="Homodimeric domain of signal transducing histidine kinase"/>
    <property type="match status" value="1"/>
</dbReference>
<keyword evidence="3 5" id="KW-0808">Transferase</keyword>
<dbReference type="PANTHER" id="PTHR43102:SF2">
    <property type="entry name" value="GAF DOMAIN-CONTAINING PROTEIN"/>
    <property type="match status" value="1"/>
</dbReference>
<keyword evidence="3 5" id="KW-0418">Kinase</keyword>
<dbReference type="AlphaFoldDB" id="A0A1U7HPE0"/>
<protein>
    <recommendedName>
        <fullName evidence="2">histidine kinase</fullName>
        <ecNumber evidence="2">2.7.13.3</ecNumber>
    </recommendedName>
</protein>
<feature type="domain" description="Histidine kinase" evidence="4">
    <location>
        <begin position="255"/>
        <end position="525"/>
    </location>
</feature>
<dbReference type="InterPro" id="IPR036890">
    <property type="entry name" value="HATPase_C_sf"/>
</dbReference>
<dbReference type="Gene3D" id="3.30.450.40">
    <property type="match status" value="1"/>
</dbReference>
<dbReference type="SUPFAM" id="SSF55781">
    <property type="entry name" value="GAF domain-like"/>
    <property type="match status" value="1"/>
</dbReference>
<dbReference type="InterPro" id="IPR003018">
    <property type="entry name" value="GAF"/>
</dbReference>
<comment type="caution">
    <text evidence="5">The sequence shown here is derived from an EMBL/GenBank/DDBJ whole genome shotgun (WGS) entry which is preliminary data.</text>
</comment>
<reference evidence="5 6" key="1">
    <citation type="submission" date="2016-11" db="EMBL/GenBank/DDBJ databases">
        <title>Draft Genome Sequences of Nine Cyanobacterial Strains from Diverse Habitats.</title>
        <authorList>
            <person name="Zhu T."/>
            <person name="Hou S."/>
            <person name="Lu X."/>
            <person name="Hess W.R."/>
        </authorList>
    </citation>
    <scope>NUCLEOTIDE SEQUENCE [LARGE SCALE GENOMIC DNA]</scope>
    <source>
        <strain evidence="5 6">5.2 s.c.1</strain>
    </source>
</reference>
<evidence type="ECO:0000259" key="4">
    <source>
        <dbReference type="PROSITE" id="PS50109"/>
    </source>
</evidence>
<dbReference type="Gene3D" id="1.10.287.130">
    <property type="match status" value="1"/>
</dbReference>